<keyword evidence="1" id="KW-0472">Membrane</keyword>
<keyword evidence="1" id="KW-1133">Transmembrane helix</keyword>
<reference evidence="3" key="1">
    <citation type="journal article" date="2018" name="BMC Evol. Biol.">
        <title>The linear mitochondrial genome of the quarantine chytrid Synchytrium endobioticum; insights into the evolution and recent history of an obligate biotrophic plant pathogen.</title>
        <authorList>
            <person name="van de Vossenberg B.T.L.H."/>
            <person name="Brankovics B."/>
            <person name="Nguyen H.D.T."/>
            <person name="van Gent-Pelzer M.P.E."/>
            <person name="Smith D."/>
            <person name="Dadej K."/>
            <person name="Przetakiewicz J."/>
            <person name="Kreuze J.F."/>
            <person name="Boerma M."/>
            <person name="van Leeuwen G.C.M."/>
            <person name="Andre Levesque C."/>
            <person name="van der Lee T.A.J."/>
        </authorList>
    </citation>
    <scope>NUCLEOTIDE SEQUENCE</scope>
    <source>
        <strain evidence="3">CBS 809.83</strain>
    </source>
</reference>
<dbReference type="Gene3D" id="3.10.28.10">
    <property type="entry name" value="Homing endonucleases"/>
    <property type="match status" value="2"/>
</dbReference>
<keyword evidence="3" id="KW-0540">Nuclease</keyword>
<dbReference type="SUPFAM" id="SSF55608">
    <property type="entry name" value="Homing endonucleases"/>
    <property type="match status" value="1"/>
</dbReference>
<keyword evidence="3" id="KW-0378">Hydrolase</keyword>
<keyword evidence="3" id="KW-0255">Endonuclease</keyword>
<protein>
    <submittedName>
        <fullName evidence="3">LAGLIDADG endonuclease</fullName>
    </submittedName>
</protein>
<keyword evidence="1" id="KW-0812">Transmembrane</keyword>
<dbReference type="Pfam" id="PF03161">
    <property type="entry name" value="LAGLIDADG_2"/>
    <property type="match status" value="1"/>
</dbReference>
<evidence type="ECO:0000256" key="1">
    <source>
        <dbReference type="SAM" id="Phobius"/>
    </source>
</evidence>
<evidence type="ECO:0000313" key="3">
    <source>
        <dbReference type="EMBL" id="QCQ69114.1"/>
    </source>
</evidence>
<dbReference type="InterPro" id="IPR027434">
    <property type="entry name" value="Homing_endonucl"/>
</dbReference>
<organism evidence="3">
    <name type="scientific">Powellomyces hirtus</name>
    <dbReference type="NCBI Taxonomy" id="109895"/>
    <lineage>
        <taxon>Eukaryota</taxon>
        <taxon>Fungi</taxon>
        <taxon>Fungi incertae sedis</taxon>
        <taxon>Chytridiomycota</taxon>
        <taxon>Chytridiomycota incertae sedis</taxon>
        <taxon>Chytridiomycetes</taxon>
        <taxon>Spizellomycetales</taxon>
        <taxon>Powellomycetaceae</taxon>
        <taxon>Powellomyces</taxon>
    </lineage>
</organism>
<geneLocation type="mitochondrion" evidence="3"/>
<gene>
    <name evidence="3" type="primary">iorf200</name>
</gene>
<dbReference type="GO" id="GO:0004519">
    <property type="term" value="F:endonuclease activity"/>
    <property type="evidence" value="ECO:0007669"/>
    <property type="project" value="UniProtKB-KW"/>
</dbReference>
<sequence length="200" mass="22726">MDSFRIDLRSVLVGTLLGDGYIIHPKIGNVYYRFKQSVIHSEYFSLVFSILKPWLTSGSPFFGSYFDNRPTKQKTYSNLTLTISTLFNSLLGIDYLASIFYYRNNEGKLIKKVPTCIKELLTPIAFALWIMDDGHYVNGGIYLNVQSFSSEDLALLLSALESNFGIIGKLRKVSNPAQEGQLNPLQRAYFSFCQISSCYY</sequence>
<proteinExistence type="predicted"/>
<dbReference type="InterPro" id="IPR004860">
    <property type="entry name" value="LAGLIDADG_dom"/>
</dbReference>
<feature type="domain" description="Homing endonuclease LAGLIDADG" evidence="2">
    <location>
        <begin position="9"/>
        <end position="174"/>
    </location>
</feature>
<feature type="transmembrane region" description="Helical" evidence="1">
    <location>
        <begin position="43"/>
        <end position="63"/>
    </location>
</feature>
<name>A0A4V1F1W7_9FUNG</name>
<keyword evidence="3" id="KW-0496">Mitochondrion</keyword>
<dbReference type="EMBL" id="MK292693">
    <property type="protein sequence ID" value="QCQ69114.1"/>
    <property type="molecule type" value="Genomic_DNA"/>
</dbReference>
<feature type="transmembrane region" description="Helical" evidence="1">
    <location>
        <begin position="83"/>
        <end position="102"/>
    </location>
</feature>
<accession>A0A4V1F1W7</accession>
<evidence type="ECO:0000259" key="2">
    <source>
        <dbReference type="Pfam" id="PF03161"/>
    </source>
</evidence>
<dbReference type="AlphaFoldDB" id="A0A4V1F1W7"/>